<feature type="domain" description="Transposase IS110-like N-terminal" evidence="1">
    <location>
        <begin position="10"/>
        <end position="155"/>
    </location>
</feature>
<dbReference type="InterPro" id="IPR003346">
    <property type="entry name" value="Transposase_20"/>
</dbReference>
<proteinExistence type="predicted"/>
<dbReference type="AlphaFoldDB" id="A0A1M4V1Y9"/>
<dbReference type="PANTHER" id="PTHR33055">
    <property type="entry name" value="TRANSPOSASE FOR INSERTION SEQUENCE ELEMENT IS1111A"/>
    <property type="match status" value="1"/>
</dbReference>
<reference evidence="4" key="1">
    <citation type="submission" date="2016-11" db="EMBL/GenBank/DDBJ databases">
        <authorList>
            <person name="Varghese N."/>
            <person name="Submissions S."/>
        </authorList>
    </citation>
    <scope>NUCLEOTIDE SEQUENCE [LARGE SCALE GENOMIC DNA]</scope>
    <source>
        <strain evidence="4">DSM 18761</strain>
    </source>
</reference>
<gene>
    <name evidence="3" type="ORF">SAMN02745195_00812</name>
</gene>
<dbReference type="Pfam" id="PF01548">
    <property type="entry name" value="DEDD_Tnp_IS110"/>
    <property type="match status" value="1"/>
</dbReference>
<evidence type="ECO:0000313" key="4">
    <source>
        <dbReference type="Proteomes" id="UP000184127"/>
    </source>
</evidence>
<dbReference type="GO" id="GO:0003677">
    <property type="term" value="F:DNA binding"/>
    <property type="evidence" value="ECO:0007669"/>
    <property type="project" value="InterPro"/>
</dbReference>
<name>A0A1M4V1Y9_9THEO</name>
<dbReference type="PANTHER" id="PTHR33055:SF13">
    <property type="entry name" value="TRANSPOSASE"/>
    <property type="match status" value="1"/>
</dbReference>
<evidence type="ECO:0000259" key="2">
    <source>
        <dbReference type="Pfam" id="PF02371"/>
    </source>
</evidence>
<sequence>MLKIVHPICCGIDVHKKFLVAAIAITDSNNVTTYVKRRFSTFNSDLIKLRDWLLSYNCFEVCMESTGKYWIPIFNVLEKSCHVVIANPKYLRAIKGQKTDDKDATWIADLFKFDIVPSSFIPPEDIRMLRELVRYRFKLIGHRSSEKNRLQNALTVSNIALASVVSDSFGKSASSIIEYILTCDTFDPEYCKSLLHKRLYKKADEVIQSIIGYELRVDQSVKMKVCRKHYDFINLCVSELDKAISQLAKPYHDLIDIAVTLPGITEKSATYIIAEIGTDMSVFKSDKHLCSWAGLAPQNNESAGKKKSVHVSRAGVYLKPLLIQCANAAIRDKKNPYFRLKYERIKKRRGHKRAIVAIARMILTCLYHMLLKREPFNPSDADYTNMPEKLYQKHKQQYIKKAIKLLEKEGCTIIPPKIT</sequence>
<organism evidence="3 4">
    <name type="scientific">Thermoanaerobacter uzonensis DSM 18761</name>
    <dbReference type="NCBI Taxonomy" id="1123369"/>
    <lineage>
        <taxon>Bacteria</taxon>
        <taxon>Bacillati</taxon>
        <taxon>Bacillota</taxon>
        <taxon>Clostridia</taxon>
        <taxon>Thermoanaerobacterales</taxon>
        <taxon>Thermoanaerobacteraceae</taxon>
        <taxon>Thermoanaerobacter</taxon>
    </lineage>
</organism>
<dbReference type="InterPro" id="IPR047650">
    <property type="entry name" value="Transpos_IS110"/>
</dbReference>
<dbReference type="EMBL" id="FQUR01000008">
    <property type="protein sequence ID" value="SHE62996.1"/>
    <property type="molecule type" value="Genomic_DNA"/>
</dbReference>
<dbReference type="NCBIfam" id="NF033542">
    <property type="entry name" value="transpos_IS110"/>
    <property type="match status" value="1"/>
</dbReference>
<accession>A0A1M4V1Y9</accession>
<evidence type="ECO:0000259" key="1">
    <source>
        <dbReference type="Pfam" id="PF01548"/>
    </source>
</evidence>
<dbReference type="RefSeq" id="WP_072967680.1">
    <property type="nucleotide sequence ID" value="NZ_FQUR01000008.1"/>
</dbReference>
<keyword evidence="4" id="KW-1185">Reference proteome</keyword>
<dbReference type="InterPro" id="IPR002525">
    <property type="entry name" value="Transp_IS110-like_N"/>
</dbReference>
<dbReference type="Proteomes" id="UP000184127">
    <property type="component" value="Unassembled WGS sequence"/>
</dbReference>
<feature type="domain" description="Transposase IS116/IS110/IS902 C-terminal" evidence="2">
    <location>
        <begin position="260"/>
        <end position="342"/>
    </location>
</feature>
<protein>
    <submittedName>
        <fullName evidence="3">Transposase</fullName>
    </submittedName>
</protein>
<dbReference type="GO" id="GO:0004803">
    <property type="term" value="F:transposase activity"/>
    <property type="evidence" value="ECO:0007669"/>
    <property type="project" value="InterPro"/>
</dbReference>
<evidence type="ECO:0000313" key="3">
    <source>
        <dbReference type="EMBL" id="SHE62996.1"/>
    </source>
</evidence>
<dbReference type="Pfam" id="PF02371">
    <property type="entry name" value="Transposase_20"/>
    <property type="match status" value="1"/>
</dbReference>
<dbReference type="GO" id="GO:0006313">
    <property type="term" value="P:DNA transposition"/>
    <property type="evidence" value="ECO:0007669"/>
    <property type="project" value="InterPro"/>
</dbReference>